<dbReference type="PANTHER" id="PTHR10039">
    <property type="entry name" value="AMELOGENIN"/>
    <property type="match status" value="1"/>
</dbReference>
<evidence type="ECO:0000313" key="5">
    <source>
        <dbReference type="Proteomes" id="UP001140560"/>
    </source>
</evidence>
<gene>
    <name evidence="4" type="ORF">N0V83_007701</name>
</gene>
<name>A0A9W8Y6X2_9PLEO</name>
<organism evidence="4 5">
    <name type="scientific">Neocucurbitaria cava</name>
    <dbReference type="NCBI Taxonomy" id="798079"/>
    <lineage>
        <taxon>Eukaryota</taxon>
        <taxon>Fungi</taxon>
        <taxon>Dikarya</taxon>
        <taxon>Ascomycota</taxon>
        <taxon>Pezizomycotina</taxon>
        <taxon>Dothideomycetes</taxon>
        <taxon>Pleosporomycetidae</taxon>
        <taxon>Pleosporales</taxon>
        <taxon>Pleosporineae</taxon>
        <taxon>Cucurbitariaceae</taxon>
        <taxon>Neocucurbitaria</taxon>
    </lineage>
</organism>
<feature type="domain" description="DUF7791" evidence="3">
    <location>
        <begin position="297"/>
        <end position="428"/>
    </location>
</feature>
<evidence type="ECO:0000256" key="1">
    <source>
        <dbReference type="ARBA" id="ARBA00022737"/>
    </source>
</evidence>
<dbReference type="InterPro" id="IPR027417">
    <property type="entry name" value="P-loop_NTPase"/>
</dbReference>
<evidence type="ECO:0000259" key="3">
    <source>
        <dbReference type="Pfam" id="PF25053"/>
    </source>
</evidence>
<dbReference type="SUPFAM" id="SSF52540">
    <property type="entry name" value="P-loop containing nucleoside triphosphate hydrolases"/>
    <property type="match status" value="1"/>
</dbReference>
<dbReference type="Proteomes" id="UP001140560">
    <property type="component" value="Unassembled WGS sequence"/>
</dbReference>
<comment type="caution">
    <text evidence="4">The sequence shown here is derived from an EMBL/GenBank/DDBJ whole genome shotgun (WGS) entry which is preliminary data.</text>
</comment>
<dbReference type="Pfam" id="PF24883">
    <property type="entry name" value="NPHP3_N"/>
    <property type="match status" value="1"/>
</dbReference>
<dbReference type="InterPro" id="IPR056693">
    <property type="entry name" value="DUF7791"/>
</dbReference>
<dbReference type="OrthoDB" id="443402at2759"/>
<keyword evidence="1" id="KW-0677">Repeat</keyword>
<proteinExistence type="predicted"/>
<dbReference type="Gene3D" id="3.40.50.300">
    <property type="entry name" value="P-loop containing nucleotide triphosphate hydrolases"/>
    <property type="match status" value="1"/>
</dbReference>
<evidence type="ECO:0000313" key="4">
    <source>
        <dbReference type="EMBL" id="KAJ4367171.1"/>
    </source>
</evidence>
<dbReference type="PANTHER" id="PTHR10039:SF5">
    <property type="entry name" value="NACHT DOMAIN-CONTAINING PROTEIN"/>
    <property type="match status" value="1"/>
</dbReference>
<reference evidence="4" key="1">
    <citation type="submission" date="2022-10" db="EMBL/GenBank/DDBJ databases">
        <title>Tapping the CABI collections for fungal endophytes: first genome assemblies for Collariella, Neodidymelliopsis, Ascochyta clinopodiicola, Didymella pomorum, Didymosphaeria variabile, Neocosmospora piperis and Neocucurbitaria cava.</title>
        <authorList>
            <person name="Hill R."/>
        </authorList>
    </citation>
    <scope>NUCLEOTIDE SEQUENCE</scope>
    <source>
        <strain evidence="4">IMI 356814</strain>
    </source>
</reference>
<evidence type="ECO:0008006" key="6">
    <source>
        <dbReference type="Google" id="ProtNLM"/>
    </source>
</evidence>
<evidence type="ECO:0000259" key="2">
    <source>
        <dbReference type="Pfam" id="PF24883"/>
    </source>
</evidence>
<sequence>MRPTFKWIFKDQEASAGEQASWDSFTGWLQQADSSIYWITGKPGSGKSTLMKYIHEHDRLPALLANWADPGDLVQAGFYFWNSGTGNQMSRMGCFRTLLHTCLKKRKELITTAFPDRWEQFVAFGGGQGPFNWLDLRRAFKKITSVQSRKFFFLIDGLDEFDGEPKDIIELIRSMAQSNVKMCVASRPWLAFQDAFKTKPSLLLERLTHLDILNYVKGHFRKSTHYQRLRLVEPVAASALPTSIVNKASGVFLWVYLVVTSLLEGISNSDRMSDLQNQLDALPSDLEALFNKLLSRLQPRYFKQACETFRLIRAHHDIFYGKSPTLLALYFADDQDLKSSLQARRCPAEFSLMVHRAETMRRRLAARCRGFLELEVEVEGYFQNPTVSYFHRTARDFVESTFYWPLVLETTGRDSFEPEKRWANACLWMKKEEHRDIHFDEMPIRDADVIAIYIERKSGLVQKTYLDELCRTYYEYDAKWRYQTLIAVQVNRWSEHSPGYVALALAKADPVERTRALNGQDGSDITFAKGLPAVRYYTRSKLSRWLHARPKLPPYE</sequence>
<dbReference type="AlphaFoldDB" id="A0A9W8Y6X2"/>
<feature type="domain" description="Nephrocystin 3-like N-terminal" evidence="2">
    <location>
        <begin position="23"/>
        <end position="187"/>
    </location>
</feature>
<dbReference type="InterPro" id="IPR056884">
    <property type="entry name" value="NPHP3-like_N"/>
</dbReference>
<dbReference type="Pfam" id="PF25053">
    <property type="entry name" value="DUF7791"/>
    <property type="match status" value="1"/>
</dbReference>
<dbReference type="EMBL" id="JAPEUY010000013">
    <property type="protein sequence ID" value="KAJ4367171.1"/>
    <property type="molecule type" value="Genomic_DNA"/>
</dbReference>
<protein>
    <recommendedName>
        <fullName evidence="6">NACHT domain-containing protein</fullName>
    </recommendedName>
</protein>
<accession>A0A9W8Y6X2</accession>
<keyword evidence="5" id="KW-1185">Reference proteome</keyword>